<dbReference type="GO" id="GO:0016787">
    <property type="term" value="F:hydrolase activity"/>
    <property type="evidence" value="ECO:0007669"/>
    <property type="project" value="UniProtKB-KW"/>
</dbReference>
<dbReference type="RefSeq" id="WP_039688857.1">
    <property type="nucleotide sequence ID" value="NZ_CP009302.1"/>
</dbReference>
<dbReference type="InterPro" id="IPR003607">
    <property type="entry name" value="HD/PDEase_dom"/>
</dbReference>
<dbReference type="HOGENOM" id="CLU_028163_1_1_11"/>
<dbReference type="Gene3D" id="1.10.3210.10">
    <property type="entry name" value="Hypothetical protein af1432"/>
    <property type="match status" value="1"/>
</dbReference>
<keyword evidence="3" id="KW-1185">Reference proteome</keyword>
<reference evidence="3" key="1">
    <citation type="submission" date="2014-08" db="EMBL/GenBank/DDBJ databases">
        <title>Coriobacteriaceae sp. complete genome.</title>
        <authorList>
            <person name="Looft T."/>
            <person name="Bayles D.O."/>
            <person name="Stanton T.B."/>
        </authorList>
    </citation>
    <scope>NUCLEOTIDE SEQUENCE [LARGE SCALE GENOMIC DNA]</scope>
    <source>
        <strain evidence="3">68-1-3</strain>
    </source>
</reference>
<dbReference type="KEGG" id="cbac:JI75_03840"/>
<dbReference type="Pfam" id="PF01966">
    <property type="entry name" value="HD"/>
    <property type="match status" value="1"/>
</dbReference>
<dbReference type="Proteomes" id="UP000031121">
    <property type="component" value="Chromosome"/>
</dbReference>
<accession>A0A0A8B3E8</accession>
<evidence type="ECO:0000313" key="2">
    <source>
        <dbReference type="EMBL" id="AJC11925.1"/>
    </source>
</evidence>
<organism evidence="2 3">
    <name type="scientific">Berryella intestinalis</name>
    <dbReference type="NCBI Taxonomy" id="1531429"/>
    <lineage>
        <taxon>Bacteria</taxon>
        <taxon>Bacillati</taxon>
        <taxon>Actinomycetota</taxon>
        <taxon>Coriobacteriia</taxon>
        <taxon>Eggerthellales</taxon>
        <taxon>Eggerthellaceae</taxon>
        <taxon>Berryella</taxon>
    </lineage>
</organism>
<dbReference type="PROSITE" id="PS51831">
    <property type="entry name" value="HD"/>
    <property type="match status" value="1"/>
</dbReference>
<sequence length="406" mass="46379">MSDASYLALDPAIERAIRADRAAGKRNPHAFRDEDVVRRDAFDHDRATLVRPAFERDTEKIINIPAYNRYADKTQVFSFVENDDICRRALHVQLVARVARSISSLLGLNTALAEAIALGHDLGHTPFGHAGEKFLSTCYHERTGRFFNHNVQSVRVMDRLYRRNISLQTLDGALCHNGEFAKQELSVGSLGSFDELDELVEACIADEETIGSLRPSTLEGCVVRMSDMIAYLGKDRIDARDMGVIDSFDAFEGDYIGKSNVSILNNMIVDIVNHSYGCDRIRMSPEAFRDIKRAKEQNYALIYRREGMSDEHADMMQEMFEELYGKLLDDLRRKDESSPVFKHHVDYLVRKSRSITRENYLREDPNTIVVDYISSMTDSYFSALYAHLFPESGKRVVTRTYTDDLR</sequence>
<dbReference type="OrthoDB" id="9803619at2"/>
<evidence type="ECO:0000313" key="3">
    <source>
        <dbReference type="Proteomes" id="UP000031121"/>
    </source>
</evidence>
<proteinExistence type="predicted"/>
<protein>
    <submittedName>
        <fullName evidence="2">Phosphohydrolase</fullName>
    </submittedName>
</protein>
<dbReference type="AlphaFoldDB" id="A0A0A8B3E8"/>
<dbReference type="CDD" id="cd00077">
    <property type="entry name" value="HDc"/>
    <property type="match status" value="1"/>
</dbReference>
<feature type="domain" description="HD" evidence="1">
    <location>
        <begin position="88"/>
        <end position="199"/>
    </location>
</feature>
<gene>
    <name evidence="2" type="ORF">JI75_03840</name>
</gene>
<dbReference type="STRING" id="1531429.JI75_03840"/>
<name>A0A0A8B3E8_9ACTN</name>
<dbReference type="SUPFAM" id="SSF109604">
    <property type="entry name" value="HD-domain/PDEase-like"/>
    <property type="match status" value="1"/>
</dbReference>
<dbReference type="EMBL" id="CP009302">
    <property type="protein sequence ID" value="AJC11925.1"/>
    <property type="molecule type" value="Genomic_DNA"/>
</dbReference>
<dbReference type="InterPro" id="IPR006674">
    <property type="entry name" value="HD_domain"/>
</dbReference>
<evidence type="ECO:0000259" key="1">
    <source>
        <dbReference type="PROSITE" id="PS51831"/>
    </source>
</evidence>
<reference evidence="2 3" key="2">
    <citation type="journal article" date="2015" name="Genome Announc.">
        <title>Complete Genome Sequence of Coriobacteriaceae Strain 68-1-3, a Novel Mucus-Degrading Isolate from the Swine Intestinal Tract.</title>
        <authorList>
            <person name="Looft T."/>
            <person name="Bayles D.O."/>
            <person name="Alt D.P."/>
            <person name="Stanton T.B."/>
        </authorList>
    </citation>
    <scope>NUCLEOTIDE SEQUENCE [LARGE SCALE GENOMIC DNA]</scope>
    <source>
        <strain evidence="2 3">68-1-3</strain>
    </source>
</reference>
<keyword evidence="2" id="KW-0378">Hydrolase</keyword>